<dbReference type="PROSITE" id="PS00018">
    <property type="entry name" value="EF_HAND_1"/>
    <property type="match status" value="1"/>
</dbReference>
<comment type="caution">
    <text evidence="3">The sequence shown here is derived from an EMBL/GenBank/DDBJ whole genome shotgun (WGS) entry which is preliminary data.</text>
</comment>
<evidence type="ECO:0000259" key="2">
    <source>
        <dbReference type="Pfam" id="PF01833"/>
    </source>
</evidence>
<evidence type="ECO:0000313" key="3">
    <source>
        <dbReference type="EMBL" id="MEI4549425.1"/>
    </source>
</evidence>
<proteinExistence type="predicted"/>
<dbReference type="Proteomes" id="UP001382455">
    <property type="component" value="Unassembled WGS sequence"/>
</dbReference>
<dbReference type="InterPro" id="IPR028974">
    <property type="entry name" value="TSP_type-3_rpt"/>
</dbReference>
<dbReference type="InterPro" id="IPR002909">
    <property type="entry name" value="IPT_dom"/>
</dbReference>
<dbReference type="RefSeq" id="WP_336434977.1">
    <property type="nucleotide sequence ID" value="NZ_JBAWKS010000001.1"/>
</dbReference>
<dbReference type="Gene3D" id="4.10.1080.10">
    <property type="entry name" value="TSP type-3 repeat"/>
    <property type="match status" value="1"/>
</dbReference>
<evidence type="ECO:0000256" key="1">
    <source>
        <dbReference type="SAM" id="MobiDB-lite"/>
    </source>
</evidence>
<protein>
    <submittedName>
        <fullName evidence="3">IPT/TIG domain-containing protein</fullName>
    </submittedName>
</protein>
<gene>
    <name evidence="3" type="ORF">WAE96_06880</name>
</gene>
<accession>A0ABU8ER34</accession>
<feature type="region of interest" description="Disordered" evidence="1">
    <location>
        <begin position="107"/>
        <end position="129"/>
    </location>
</feature>
<dbReference type="Gene3D" id="2.60.40.10">
    <property type="entry name" value="Immunoglobulins"/>
    <property type="match status" value="1"/>
</dbReference>
<dbReference type="EMBL" id="JBAWKS010000001">
    <property type="protein sequence ID" value="MEI4549425.1"/>
    <property type="molecule type" value="Genomic_DNA"/>
</dbReference>
<organism evidence="3 4">
    <name type="scientific">Pseudoalteromonas spongiae</name>
    <dbReference type="NCBI Taxonomy" id="298657"/>
    <lineage>
        <taxon>Bacteria</taxon>
        <taxon>Pseudomonadati</taxon>
        <taxon>Pseudomonadota</taxon>
        <taxon>Gammaproteobacteria</taxon>
        <taxon>Alteromonadales</taxon>
        <taxon>Pseudoalteromonadaceae</taxon>
        <taxon>Pseudoalteromonas</taxon>
    </lineage>
</organism>
<name>A0ABU8ER34_9GAMM</name>
<keyword evidence="4" id="KW-1185">Reference proteome</keyword>
<dbReference type="SUPFAM" id="SSF81296">
    <property type="entry name" value="E set domains"/>
    <property type="match status" value="1"/>
</dbReference>
<dbReference type="InterPro" id="IPR013783">
    <property type="entry name" value="Ig-like_fold"/>
</dbReference>
<evidence type="ECO:0000313" key="4">
    <source>
        <dbReference type="Proteomes" id="UP001382455"/>
    </source>
</evidence>
<sequence>MYKYQKPNIYVVNFPIFTAGKYQLSVIDENYAGTPNFTYEILFFSDRDVDGLEDTKEIAFGANTQSNDQDKDKILDGMEFNQFNSDLDSDGIPNWLDTDLDNDTFSDRIEGSNDLDNDGMPNYLDKDADGNGIADKLESGLSNKPSNFDNDRFIDHLDLDDDNDGVFDTYDKYRLEKLKVKPWQRTGGLSISTLDTLFDNIKVNYFTRANDEIELIVEGYPESIENPVVIIKTKKGQHYNVIASKVNKINDNTVMRFVMPNASGDANVSIVADRFKSEPYPIEIKSGQLPLLSALNPKVLIPREVIVLNGDNFDNDTSVLFESMPVKATMISPREITVRVPHNVAGSSYSVTNRHGRSNYVNYSVQQSIAFNVSERFAKPIDAIGGIYPTMAKPITGDTFLLTKTDEQSQVVFTYTKDNLGELHAYLSAIHFNGQTRVDFSVESTALACIALPMTHVYQSKGLSTKEFITIIQASTIYERYIDEVTEHIKQDSSFFSYKNRTQQTEDFIAKYEVMFEKALSQALAKKS</sequence>
<dbReference type="Pfam" id="PF01833">
    <property type="entry name" value="TIG"/>
    <property type="match status" value="1"/>
</dbReference>
<reference evidence="3 4" key="1">
    <citation type="submission" date="2023-12" db="EMBL/GenBank/DDBJ databases">
        <title>Friends and Foes: Symbiotic and Algicidal bacterial influence on Karenia brevis blooms.</title>
        <authorList>
            <person name="Fei C."/>
            <person name="Mohamed A.R."/>
            <person name="Booker A."/>
            <person name="Arshad M."/>
            <person name="Klass S."/>
            <person name="Ahn S."/>
            <person name="Gilbert P.M."/>
            <person name="Heil C.A."/>
            <person name="Martinez J.M."/>
            <person name="Amin S.A."/>
        </authorList>
    </citation>
    <scope>NUCLEOTIDE SEQUENCE [LARGE SCALE GENOMIC DNA]</scope>
    <source>
        <strain evidence="3 4">CE15</strain>
    </source>
</reference>
<dbReference type="InterPro" id="IPR014756">
    <property type="entry name" value="Ig_E-set"/>
</dbReference>
<dbReference type="InterPro" id="IPR018247">
    <property type="entry name" value="EF_Hand_1_Ca_BS"/>
</dbReference>
<feature type="domain" description="IPT/TIG" evidence="2">
    <location>
        <begin position="290"/>
        <end position="362"/>
    </location>
</feature>